<comment type="subcellular location">
    <subcellularLocation>
        <location evidence="1">Membrane</location>
        <topology evidence="1">Multi-pass membrane protein</topology>
    </subcellularLocation>
</comment>
<reference evidence="7 8" key="1">
    <citation type="journal article" date="2015" name="Genome Biol. Evol.">
        <title>The genome of winter moth (Operophtera brumata) provides a genomic perspective on sexual dimorphism and phenology.</title>
        <authorList>
            <person name="Derks M.F."/>
            <person name="Smit S."/>
            <person name="Salis L."/>
            <person name="Schijlen E."/>
            <person name="Bossers A."/>
            <person name="Mateman C."/>
            <person name="Pijl A.S."/>
            <person name="de Ridder D."/>
            <person name="Groenen M.A."/>
            <person name="Visser M.E."/>
            <person name="Megens H.J."/>
        </authorList>
    </citation>
    <scope>NUCLEOTIDE SEQUENCE [LARGE SCALE GENOMIC DNA]</scope>
    <source>
        <strain evidence="7">WM2013NL</strain>
        <tissue evidence="7">Head and thorax</tissue>
    </source>
</reference>
<dbReference type="GO" id="GO:0043069">
    <property type="term" value="P:negative regulation of programmed cell death"/>
    <property type="evidence" value="ECO:0007669"/>
    <property type="project" value="TreeGrafter"/>
</dbReference>
<accession>A0A0L7LCK5</accession>
<dbReference type="Proteomes" id="UP000037510">
    <property type="component" value="Unassembled WGS sequence"/>
</dbReference>
<protein>
    <submittedName>
        <fullName evidence="7">Transmembrane 7 superfamily member 3</fullName>
    </submittedName>
</protein>
<feature type="transmembrane region" description="Helical" evidence="5">
    <location>
        <begin position="70"/>
        <end position="89"/>
    </location>
</feature>
<keyword evidence="8" id="KW-1185">Reference proteome</keyword>
<keyword evidence="2 5" id="KW-0812">Transmembrane</keyword>
<keyword evidence="3 5" id="KW-1133">Transmembrane helix</keyword>
<dbReference type="STRING" id="104452.A0A0L7LCK5"/>
<evidence type="ECO:0000256" key="2">
    <source>
        <dbReference type="ARBA" id="ARBA00022692"/>
    </source>
</evidence>
<name>A0A0L7LCK5_OPEBR</name>
<feature type="domain" description="TM7S3/TM198-like" evidence="6">
    <location>
        <begin position="4"/>
        <end position="88"/>
    </location>
</feature>
<comment type="caution">
    <text evidence="7">The sequence shown here is derived from an EMBL/GenBank/DDBJ whole genome shotgun (WGS) entry which is preliminary data.</text>
</comment>
<dbReference type="InterPro" id="IPR025256">
    <property type="entry name" value="TM7S3/TM198-like_dom"/>
</dbReference>
<gene>
    <name evidence="7" type="ORF">OBRU01_11073</name>
</gene>
<sequence>MTLVTIFLLSINIIANLICCAVIGAFATILPIDYYSGSQMKYILINIERRATVTDFYKAMQMPTFQWKDWLLAFLWLGLSVTGFIFQYHQNKGRPPFPPPPRSVRAVPELPALVAGSSGGRRSLINEVGGVRSLPHIPSERTPLLT</sequence>
<evidence type="ECO:0000313" key="8">
    <source>
        <dbReference type="Proteomes" id="UP000037510"/>
    </source>
</evidence>
<dbReference type="PANTHER" id="PTHR15937">
    <property type="entry name" value="TRANSMEMBRANE 7 SUPERFAMILY MEMBER 3"/>
    <property type="match status" value="1"/>
</dbReference>
<organism evidence="7 8">
    <name type="scientific">Operophtera brumata</name>
    <name type="common">Winter moth</name>
    <name type="synonym">Phalaena brumata</name>
    <dbReference type="NCBI Taxonomy" id="104452"/>
    <lineage>
        <taxon>Eukaryota</taxon>
        <taxon>Metazoa</taxon>
        <taxon>Ecdysozoa</taxon>
        <taxon>Arthropoda</taxon>
        <taxon>Hexapoda</taxon>
        <taxon>Insecta</taxon>
        <taxon>Pterygota</taxon>
        <taxon>Neoptera</taxon>
        <taxon>Endopterygota</taxon>
        <taxon>Lepidoptera</taxon>
        <taxon>Glossata</taxon>
        <taxon>Ditrysia</taxon>
        <taxon>Geometroidea</taxon>
        <taxon>Geometridae</taxon>
        <taxon>Larentiinae</taxon>
        <taxon>Operophtera</taxon>
    </lineage>
</organism>
<dbReference type="EMBL" id="JTDY01001662">
    <property type="protein sequence ID" value="KOB73222.1"/>
    <property type="molecule type" value="Genomic_DNA"/>
</dbReference>
<evidence type="ECO:0000259" key="6">
    <source>
        <dbReference type="Pfam" id="PF13886"/>
    </source>
</evidence>
<keyword evidence="4 5" id="KW-0472">Membrane</keyword>
<dbReference type="Pfam" id="PF13886">
    <property type="entry name" value="TM7S3_TM198"/>
    <property type="match status" value="1"/>
</dbReference>
<evidence type="ECO:0000256" key="4">
    <source>
        <dbReference type="ARBA" id="ARBA00023136"/>
    </source>
</evidence>
<dbReference type="GO" id="GO:0005886">
    <property type="term" value="C:plasma membrane"/>
    <property type="evidence" value="ECO:0007669"/>
    <property type="project" value="TreeGrafter"/>
</dbReference>
<evidence type="ECO:0000256" key="5">
    <source>
        <dbReference type="SAM" id="Phobius"/>
    </source>
</evidence>
<proteinExistence type="predicted"/>
<dbReference type="PANTHER" id="PTHR15937:SF3">
    <property type="entry name" value="TRANSMEMBRANE 7 SUPERFAMILY MEMBER 3"/>
    <property type="match status" value="1"/>
</dbReference>
<evidence type="ECO:0000256" key="1">
    <source>
        <dbReference type="ARBA" id="ARBA00004141"/>
    </source>
</evidence>
<dbReference type="AlphaFoldDB" id="A0A0L7LCK5"/>
<evidence type="ECO:0000313" key="7">
    <source>
        <dbReference type="EMBL" id="KOB73222.1"/>
    </source>
</evidence>
<dbReference type="InterPro" id="IPR042502">
    <property type="entry name" value="TM7SF3"/>
</dbReference>
<feature type="transmembrane region" description="Helical" evidence="5">
    <location>
        <begin position="6"/>
        <end position="32"/>
    </location>
</feature>
<evidence type="ECO:0000256" key="3">
    <source>
        <dbReference type="ARBA" id="ARBA00022989"/>
    </source>
</evidence>